<feature type="transmembrane region" description="Helical" evidence="1">
    <location>
        <begin position="143"/>
        <end position="163"/>
    </location>
</feature>
<dbReference type="Pfam" id="PF11086">
    <property type="entry name" value="DUF2878"/>
    <property type="match status" value="1"/>
</dbReference>
<feature type="transmembrane region" description="Helical" evidence="1">
    <location>
        <begin position="114"/>
        <end position="131"/>
    </location>
</feature>
<keyword evidence="1" id="KW-0812">Transmembrane</keyword>
<evidence type="ECO:0000313" key="3">
    <source>
        <dbReference type="Proteomes" id="UP000036406"/>
    </source>
</evidence>
<evidence type="ECO:0000313" key="2">
    <source>
        <dbReference type="EMBL" id="AKO52666.1"/>
    </source>
</evidence>
<dbReference type="EMBL" id="CP011494">
    <property type="protein sequence ID" value="AKO52666.1"/>
    <property type="molecule type" value="Genomic_DNA"/>
</dbReference>
<feature type="transmembrane region" description="Helical" evidence="1">
    <location>
        <begin position="18"/>
        <end position="44"/>
    </location>
</feature>
<keyword evidence="1" id="KW-0472">Membrane</keyword>
<dbReference type="STRING" id="330734.ABA45_09810"/>
<dbReference type="PATRIC" id="fig|330734.3.peg.2064"/>
<feature type="transmembrane region" description="Helical" evidence="1">
    <location>
        <begin position="82"/>
        <end position="102"/>
    </location>
</feature>
<dbReference type="KEGG" id="mpq:ABA45_09810"/>
<dbReference type="InterPro" id="IPR021306">
    <property type="entry name" value="DUF2878"/>
</dbReference>
<gene>
    <name evidence="2" type="ORF">ABA45_09810</name>
</gene>
<name>A0A0H4I136_9GAMM</name>
<keyword evidence="3" id="KW-1185">Reference proteome</keyword>
<dbReference type="Proteomes" id="UP000036406">
    <property type="component" value="Chromosome"/>
</dbReference>
<accession>A0A0H4I136</accession>
<dbReference type="RefSeq" id="WP_048385730.1">
    <property type="nucleotide sequence ID" value="NZ_CP011494.1"/>
</dbReference>
<reference evidence="2 3" key="1">
    <citation type="submission" date="2015-05" db="EMBL/GenBank/DDBJ databases">
        <title>Complete genome of Marinobacter psychrophilus strain 20041T isolated from sea-ice of the Canadian Basin.</title>
        <authorList>
            <person name="Song L."/>
            <person name="Ren L."/>
            <person name="Yu Y."/>
            <person name="Wang X."/>
        </authorList>
    </citation>
    <scope>NUCLEOTIDE SEQUENCE [LARGE SCALE GENOMIC DNA]</scope>
    <source>
        <strain evidence="2 3">20041</strain>
    </source>
</reference>
<dbReference type="AlphaFoldDB" id="A0A0H4I136"/>
<proteinExistence type="predicted"/>
<evidence type="ECO:0000256" key="1">
    <source>
        <dbReference type="SAM" id="Phobius"/>
    </source>
</evidence>
<sequence>MISSKTYRNILNFVMFELGWLACVLLSQTWALIIVAVFLLVHFVLVSQYKMDELKFIVIGTLAGSLLDGLWLRTGILADTSGAAITTPLWLVALWAIFMTSLNHSLKWLGSNRLLMLLIVPIAGPFAYWSASALGAVTLPNLLPSLLALAVGWLVFFPALLSLRDFLYPRLAR</sequence>
<keyword evidence="1" id="KW-1133">Transmembrane helix</keyword>
<protein>
    <recommendedName>
        <fullName evidence="4">DUF2878 domain-containing protein</fullName>
    </recommendedName>
</protein>
<evidence type="ECO:0008006" key="4">
    <source>
        <dbReference type="Google" id="ProtNLM"/>
    </source>
</evidence>
<organism evidence="2 3">
    <name type="scientific">Marinobacter psychrophilus</name>
    <dbReference type="NCBI Taxonomy" id="330734"/>
    <lineage>
        <taxon>Bacteria</taxon>
        <taxon>Pseudomonadati</taxon>
        <taxon>Pseudomonadota</taxon>
        <taxon>Gammaproteobacteria</taxon>
        <taxon>Pseudomonadales</taxon>
        <taxon>Marinobacteraceae</taxon>
        <taxon>Marinobacter</taxon>
    </lineage>
</organism>